<dbReference type="Proteomes" id="UP001175261">
    <property type="component" value="Unassembled WGS sequence"/>
</dbReference>
<keyword evidence="2" id="KW-0472">Membrane</keyword>
<comment type="caution">
    <text evidence="4">The sequence shown here is derived from an EMBL/GenBank/DDBJ whole genome shotgun (WGS) entry which is preliminary data.</text>
</comment>
<evidence type="ECO:0000256" key="2">
    <source>
        <dbReference type="SAM" id="Phobius"/>
    </source>
</evidence>
<sequence length="209" mass="20675">MMSLLVKATLALGLFANAAVAGGYTNAGLTTTETQEIGSTTSDGAIWYSMNVCEIVQQTQCDVSLSHGGAAPPGETNSNGAYPPPSEPKPSVPASSKPQYNPPPASEEPAPTEGGEQPPPTEGQPPAPTESAEQPPPTVLTTTNAAGKETTVPATLVPATTNSDGSVVPSGSATEEPTGQSTTAGALALAPAVVSLLACGALAVLLNGI</sequence>
<protein>
    <submittedName>
        <fullName evidence="4">Uncharacterized protein</fullName>
    </submittedName>
</protein>
<evidence type="ECO:0000256" key="1">
    <source>
        <dbReference type="SAM" id="MobiDB-lite"/>
    </source>
</evidence>
<gene>
    <name evidence="4" type="ORF">NLU13_8567</name>
</gene>
<organism evidence="4 5">
    <name type="scientific">Sarocladium strictum</name>
    <name type="common">Black bundle disease fungus</name>
    <name type="synonym">Acremonium strictum</name>
    <dbReference type="NCBI Taxonomy" id="5046"/>
    <lineage>
        <taxon>Eukaryota</taxon>
        <taxon>Fungi</taxon>
        <taxon>Dikarya</taxon>
        <taxon>Ascomycota</taxon>
        <taxon>Pezizomycotina</taxon>
        <taxon>Sordariomycetes</taxon>
        <taxon>Hypocreomycetidae</taxon>
        <taxon>Hypocreales</taxon>
        <taxon>Sarocladiaceae</taxon>
        <taxon>Sarocladium</taxon>
    </lineage>
</organism>
<reference evidence="4" key="1">
    <citation type="submission" date="2022-10" db="EMBL/GenBank/DDBJ databases">
        <title>Determination and structural analysis of whole genome sequence of Sarocladium strictum F4-1.</title>
        <authorList>
            <person name="Hu L."/>
            <person name="Jiang Y."/>
        </authorList>
    </citation>
    <scope>NUCLEOTIDE SEQUENCE</scope>
    <source>
        <strain evidence="4">F4-1</strain>
    </source>
</reference>
<dbReference type="EMBL" id="JAPDFR010000008">
    <property type="protein sequence ID" value="KAK0384481.1"/>
    <property type="molecule type" value="Genomic_DNA"/>
</dbReference>
<proteinExistence type="predicted"/>
<keyword evidence="2" id="KW-0812">Transmembrane</keyword>
<feature type="signal peptide" evidence="3">
    <location>
        <begin position="1"/>
        <end position="23"/>
    </location>
</feature>
<evidence type="ECO:0000256" key="3">
    <source>
        <dbReference type="SAM" id="SignalP"/>
    </source>
</evidence>
<feature type="chain" id="PRO_5041213938" evidence="3">
    <location>
        <begin position="24"/>
        <end position="209"/>
    </location>
</feature>
<keyword evidence="3" id="KW-0732">Signal</keyword>
<keyword evidence="5" id="KW-1185">Reference proteome</keyword>
<feature type="compositionally biased region" description="Pro residues" evidence="1">
    <location>
        <begin position="82"/>
        <end position="91"/>
    </location>
</feature>
<evidence type="ECO:0000313" key="5">
    <source>
        <dbReference type="Proteomes" id="UP001175261"/>
    </source>
</evidence>
<feature type="compositionally biased region" description="Polar residues" evidence="1">
    <location>
        <begin position="162"/>
        <end position="182"/>
    </location>
</feature>
<keyword evidence="2" id="KW-1133">Transmembrane helix</keyword>
<dbReference type="AlphaFoldDB" id="A0AA39L4S4"/>
<name>A0AA39L4S4_SARSR</name>
<accession>A0AA39L4S4</accession>
<evidence type="ECO:0000313" key="4">
    <source>
        <dbReference type="EMBL" id="KAK0384481.1"/>
    </source>
</evidence>
<feature type="transmembrane region" description="Helical" evidence="2">
    <location>
        <begin position="184"/>
        <end position="206"/>
    </location>
</feature>
<feature type="compositionally biased region" description="Low complexity" evidence="1">
    <location>
        <begin position="150"/>
        <end position="161"/>
    </location>
</feature>
<feature type="compositionally biased region" description="Pro residues" evidence="1">
    <location>
        <begin position="117"/>
        <end position="138"/>
    </location>
</feature>
<feature type="compositionally biased region" description="Low complexity" evidence="1">
    <location>
        <begin position="107"/>
        <end position="116"/>
    </location>
</feature>
<feature type="region of interest" description="Disordered" evidence="1">
    <location>
        <begin position="64"/>
        <end position="182"/>
    </location>
</feature>